<dbReference type="Gene3D" id="1.20.120.20">
    <property type="entry name" value="Apolipoprotein"/>
    <property type="match status" value="2"/>
</dbReference>
<keyword evidence="3" id="KW-0812">Transmembrane</keyword>
<keyword evidence="2" id="KW-0175">Coiled coil</keyword>
<name>B2TQU2_CLOBB</name>
<protein>
    <submittedName>
        <fullName evidence="5">Tail tape measure protein</fullName>
    </submittedName>
</protein>
<dbReference type="AlphaFoldDB" id="B2TQU2"/>
<keyword evidence="3" id="KW-1133">Transmembrane helix</keyword>
<evidence type="ECO:0000313" key="5">
    <source>
        <dbReference type="EMBL" id="ACD23786.1"/>
    </source>
</evidence>
<dbReference type="PANTHER" id="PTHR37813:SF1">
    <property type="entry name" value="FELS-2 PROPHAGE PROTEIN"/>
    <property type="match status" value="1"/>
</dbReference>
<evidence type="ECO:0000256" key="1">
    <source>
        <dbReference type="ARBA" id="ARBA00022612"/>
    </source>
</evidence>
<dbReference type="KEGG" id="cbk:CLL_A2249"/>
<feature type="coiled-coil region" evidence="2">
    <location>
        <begin position="58"/>
        <end position="123"/>
    </location>
</feature>
<keyword evidence="3" id="KW-0472">Membrane</keyword>
<dbReference type="InterPro" id="IPR016024">
    <property type="entry name" value="ARM-type_fold"/>
</dbReference>
<dbReference type="EMBL" id="CP001056">
    <property type="protein sequence ID" value="ACD23786.1"/>
    <property type="molecule type" value="Genomic_DNA"/>
</dbReference>
<feature type="transmembrane region" description="Helical" evidence="3">
    <location>
        <begin position="565"/>
        <end position="584"/>
    </location>
</feature>
<sequence length="1154" mass="122871">MASNIKGITVEIGGDTTKLDKALKGVNTSSRSLQGELKKVNVALKLDPTNVTLIKQKQDILRESVEKTKEKLETLKSTQAQVQAQFEKGEIGVEQYRAFEREIENTEQKLKGLEIESKNFGTNVSPSFIAAKEHLASFGEKATQTGKSLLPLTVGIAAIGAGTVKFASDFQSGMSQVAATMGYTTDQLHDSSSQEAQDFERLKDAAKDMGATTQFSATEASEALNYLALAGYDVDKSISTLPNVLNLAAAGGMELGTACDMVTDAASALNLTTDQTTVLVDQMAKTSQKSNTSVSQLGEAILTVGGTANTLKGGVTEMNTALGELANVGIKGAEGGTHLRNVILSLSAPTDTAAGVLKQLGVECLDADGNMRALPDILKDINAGLSEAGSGEKAQVISKIFNKTDIAAVQGLLSGVTGSTLDLKDALASVNYNVEEHGRTLNDMKNAYDETLPLQDNVNSMMSMFEMDADQAAVACTNLAASVNDGTDSWSNLYDQIGNAGGAASEQAKTMLDNLKGKATLLQSALEGLGIQIGDIILPWIEAFTNKINGLVTWLSNLSPTVQKVIVVIASLVAALGPVLIIIGKMATGISALMGAAIKIKEFATTIQLVSKASSLGSSAMSLLGTAIGFILSPVGLVVIAIAGLVAAFVYFWNTSDSFREFWINLWDTICSACSSAIDSIVSFFTDTLPSAFNTVIDFIKNNWEGLALLLVNPFAGAFKLIYDNCEGFRNTIDGFINSLIEGIKNAFNGIKEFFSNLWDGIKEIFSTVFNFIIEIITEWGQNITANFSGTIDGITQIFSGWGEVINGVWEVIKNIFMGAILIICDLVTGDFTQLGTDLSGIWDNISSALSNIWDGISNIAQGVWNTICSFISEFCASLINGLQIVWQDFSTFISSLWTGIQNLASSIWNGICSTISSVCTTIATTATNIWNGIVTTITGVMNIILSTVSSIWNNVSSTISSIISNFPSMASTAFNNMCSAIGNALSGLGSIISSGFSSGISFIKSLPGEAITWGKDFIQGLVNGIKNAASAVGDAVKGIAQDIRSYLHFSVPDVGPLTDYESWMPDFMEGLSKGIEKTKSKVVNSIKGLTTDMQINLNSNAYTPSFETSSNSNNSTNGSPKRELILNIENFNNNRNTDVKQLMQEAEFYRKTH</sequence>
<evidence type="ECO:0000259" key="4">
    <source>
        <dbReference type="Pfam" id="PF10145"/>
    </source>
</evidence>
<evidence type="ECO:0000256" key="3">
    <source>
        <dbReference type="SAM" id="Phobius"/>
    </source>
</evidence>
<feature type="transmembrane region" description="Helical" evidence="3">
    <location>
        <begin position="623"/>
        <end position="653"/>
    </location>
</feature>
<evidence type="ECO:0000256" key="2">
    <source>
        <dbReference type="SAM" id="Coils"/>
    </source>
</evidence>
<organism evidence="5">
    <name type="scientific">Clostridium botulinum (strain Eklund 17B / Type B)</name>
    <dbReference type="NCBI Taxonomy" id="935198"/>
    <lineage>
        <taxon>Bacteria</taxon>
        <taxon>Bacillati</taxon>
        <taxon>Bacillota</taxon>
        <taxon>Clostridia</taxon>
        <taxon>Eubacteriales</taxon>
        <taxon>Clostridiaceae</taxon>
        <taxon>Clostridium</taxon>
    </lineage>
</organism>
<accession>B2TQU2</accession>
<dbReference type="Pfam" id="PF10145">
    <property type="entry name" value="PhageMin_Tail"/>
    <property type="match status" value="1"/>
</dbReference>
<keyword evidence="1" id="KW-1188">Viral release from host cell</keyword>
<dbReference type="HOGENOM" id="CLU_002005_0_0_9"/>
<reference evidence="5" key="1">
    <citation type="submission" date="2009-06" db="EMBL/GenBank/DDBJ databases">
        <authorList>
            <consortium name="US DOE Joint Genome Institute (JGI-PGF)"/>
            <person name="Lucas S."/>
            <person name="Copeland A."/>
            <person name="Lapidus A."/>
            <person name="Glavina del Rio T."/>
            <person name="Dalin E."/>
            <person name="Tice H."/>
            <person name="Bruce D."/>
            <person name="Goodwin L."/>
            <person name="Pitluck S."/>
            <person name="Kyrpides N."/>
            <person name="Mavromatis K."/>
            <person name="Ivanova N."/>
            <person name="Saunders E."/>
            <person name="Brettin T."/>
            <person name="Detter J.C."/>
            <person name="Han C."/>
            <person name="Larimer F."/>
            <person name="Land M."/>
            <person name="Hauser L."/>
            <person name="Markowitz V."/>
            <person name="Cheng J.-F."/>
            <person name="Hugenholtz P."/>
            <person name="Woyke T."/>
            <person name="Wu D."/>
            <person name="Gronow S."/>
            <person name="Klenk H.-P."/>
            <person name="Eisen J.A."/>
        </authorList>
    </citation>
    <scope>NUCLEOTIDE SEQUENCE</scope>
    <source>
        <strain evidence="5">Eklund 17B</strain>
    </source>
</reference>
<feature type="domain" description="Phage tail tape measure protein" evidence="4">
    <location>
        <begin position="204"/>
        <end position="401"/>
    </location>
</feature>
<gene>
    <name evidence="5" type="ordered locus">CLL_A2249</name>
</gene>
<dbReference type="InterPro" id="IPR010090">
    <property type="entry name" value="Phage_tape_meas"/>
</dbReference>
<dbReference type="PANTHER" id="PTHR37813">
    <property type="entry name" value="FELS-2 PROPHAGE PROTEIN"/>
    <property type="match status" value="1"/>
</dbReference>
<reference evidence="5" key="2">
    <citation type="submission" date="2009-08" db="EMBL/GenBank/DDBJ databases">
        <authorList>
            <person name="Shrivastava S."/>
            <person name="Brinkac L.M."/>
            <person name="Dodson R.J."/>
            <person name="Harkins D.M."/>
            <person name="Durkin A.S."/>
            <person name="Sutton G."/>
        </authorList>
    </citation>
    <scope>NUCLEOTIDE SEQUENCE</scope>
    <source>
        <strain evidence="5">Eklund 17B</strain>
    </source>
</reference>
<dbReference type="PATRIC" id="fig|935198.13.peg.2203"/>
<dbReference type="NCBIfam" id="TIGR01760">
    <property type="entry name" value="tape_meas_TP901"/>
    <property type="match status" value="2"/>
</dbReference>
<accession>U4P6Y1</accession>
<proteinExistence type="predicted"/>
<dbReference type="SUPFAM" id="SSF48371">
    <property type="entry name" value="ARM repeat"/>
    <property type="match status" value="1"/>
</dbReference>